<dbReference type="GO" id="GO:0106436">
    <property type="term" value="F:glutathione-dependent sulfide quinone oxidoreductase activity"/>
    <property type="evidence" value="ECO:0007669"/>
    <property type="project" value="UniProtKB-EC"/>
</dbReference>
<dbReference type="GO" id="GO:0070224">
    <property type="term" value="F:sulfide:quinone oxidoreductase activity"/>
    <property type="evidence" value="ECO:0007669"/>
    <property type="project" value="TreeGrafter"/>
</dbReference>
<evidence type="ECO:0000256" key="4">
    <source>
        <dbReference type="ARBA" id="ARBA00022719"/>
    </source>
</evidence>
<evidence type="ECO:0000256" key="6">
    <source>
        <dbReference type="ARBA" id="ARBA00022946"/>
    </source>
</evidence>
<dbReference type="InterPro" id="IPR015904">
    <property type="entry name" value="Sulphide_quinone_reductase"/>
</dbReference>
<evidence type="ECO:0000256" key="11">
    <source>
        <dbReference type="ARBA" id="ARBA00052986"/>
    </source>
</evidence>
<organism evidence="17 18">
    <name type="scientific">Hirundo rustica rustica</name>
    <dbReference type="NCBI Taxonomy" id="333673"/>
    <lineage>
        <taxon>Eukaryota</taxon>
        <taxon>Metazoa</taxon>
        <taxon>Chordata</taxon>
        <taxon>Craniata</taxon>
        <taxon>Vertebrata</taxon>
        <taxon>Euteleostomi</taxon>
        <taxon>Archelosauria</taxon>
        <taxon>Archosauria</taxon>
        <taxon>Dinosauria</taxon>
        <taxon>Saurischia</taxon>
        <taxon>Theropoda</taxon>
        <taxon>Coelurosauria</taxon>
        <taxon>Aves</taxon>
        <taxon>Neognathae</taxon>
        <taxon>Neoaves</taxon>
        <taxon>Telluraves</taxon>
        <taxon>Australaves</taxon>
        <taxon>Passeriformes</taxon>
        <taxon>Sylvioidea</taxon>
        <taxon>Hirundinidae</taxon>
        <taxon>Hirundo</taxon>
    </lineage>
</organism>
<dbReference type="SUPFAM" id="SSF51905">
    <property type="entry name" value="FAD/NAD(P)-binding domain"/>
    <property type="match status" value="2"/>
</dbReference>
<dbReference type="GO" id="GO:0071949">
    <property type="term" value="F:FAD binding"/>
    <property type="evidence" value="ECO:0007669"/>
    <property type="project" value="TreeGrafter"/>
</dbReference>
<protein>
    <recommendedName>
        <fullName evidence="15">Sulfide:quinone oxidoreductase, mitochondrial</fullName>
        <ecNumber evidence="14">1.8.5.8</ecNumber>
    </recommendedName>
    <alternativeName>
        <fullName evidence="16">Sulfide quinone oxidoreductase</fullName>
    </alternativeName>
</protein>
<proteinExistence type="inferred from homology"/>
<comment type="catalytic activity">
    <reaction evidence="11">
        <text>a quinone + hydrogen sulfide + glutathione + H(+) = S-sulfanylglutathione + a quinol</text>
        <dbReference type="Rhea" id="RHEA:55156"/>
        <dbReference type="ChEBI" id="CHEBI:15378"/>
        <dbReference type="ChEBI" id="CHEBI:24646"/>
        <dbReference type="ChEBI" id="CHEBI:29919"/>
        <dbReference type="ChEBI" id="CHEBI:57925"/>
        <dbReference type="ChEBI" id="CHEBI:58905"/>
        <dbReference type="ChEBI" id="CHEBI:132124"/>
        <dbReference type="EC" id="1.8.5.8"/>
    </reaction>
    <physiologicalReaction direction="left-to-right" evidence="11">
        <dbReference type="Rhea" id="RHEA:55157"/>
    </physiologicalReaction>
</comment>
<dbReference type="Proteomes" id="UP000269221">
    <property type="component" value="Unassembled WGS sequence"/>
</dbReference>
<comment type="cofactor">
    <cofactor evidence="1">
        <name>FAD</name>
        <dbReference type="ChEBI" id="CHEBI:57692"/>
    </cofactor>
</comment>
<dbReference type="EC" id="1.8.5.8" evidence="14"/>
<dbReference type="PANTHER" id="PTHR10632">
    <property type="entry name" value="SULFIDE:QUINONE OXIDOREDUCTASE"/>
    <property type="match status" value="1"/>
</dbReference>
<evidence type="ECO:0000256" key="9">
    <source>
        <dbReference type="ARBA" id="ARBA00051038"/>
    </source>
</evidence>
<evidence type="ECO:0000256" key="8">
    <source>
        <dbReference type="ARBA" id="ARBA00023128"/>
    </source>
</evidence>
<evidence type="ECO:0000313" key="17">
    <source>
        <dbReference type="EMBL" id="RMB94367.1"/>
    </source>
</evidence>
<evidence type="ECO:0000256" key="1">
    <source>
        <dbReference type="ARBA" id="ARBA00001974"/>
    </source>
</evidence>
<dbReference type="GO" id="GO:0048038">
    <property type="term" value="F:quinone binding"/>
    <property type="evidence" value="ECO:0007669"/>
    <property type="project" value="UniProtKB-KW"/>
</dbReference>
<dbReference type="OrthoDB" id="5376590at2759"/>
<dbReference type="InterPro" id="IPR036188">
    <property type="entry name" value="FAD/NAD-bd_sf"/>
</dbReference>
<evidence type="ECO:0000256" key="16">
    <source>
        <dbReference type="ARBA" id="ARBA00082958"/>
    </source>
</evidence>
<comment type="similarity">
    <text evidence="13">Belongs to the SQRD family.</text>
</comment>
<evidence type="ECO:0000256" key="5">
    <source>
        <dbReference type="ARBA" id="ARBA00022827"/>
    </source>
</evidence>
<dbReference type="Gene3D" id="3.50.50.60">
    <property type="entry name" value="FAD/NAD(P)-binding domain"/>
    <property type="match status" value="2"/>
</dbReference>
<dbReference type="PANTHER" id="PTHR10632:SF2">
    <property type="entry name" value="SULFIDE:QUINONE OXIDOREDUCTASE, MITOCHONDRIAL"/>
    <property type="match status" value="1"/>
</dbReference>
<keyword evidence="18" id="KW-1185">Reference proteome</keyword>
<keyword evidence="8" id="KW-0496">Mitochondrion</keyword>
<keyword evidence="7" id="KW-0560">Oxidoreductase</keyword>
<dbReference type="GO" id="GO:0005739">
    <property type="term" value="C:mitochondrion"/>
    <property type="evidence" value="ECO:0007669"/>
    <property type="project" value="UniProtKB-SubCell"/>
</dbReference>
<evidence type="ECO:0000313" key="18">
    <source>
        <dbReference type="Proteomes" id="UP000269221"/>
    </source>
</evidence>
<dbReference type="STRING" id="333673.A0A3M0J001"/>
<dbReference type="FunFam" id="3.50.50.60:FF:000034">
    <property type="entry name" value="sulfide:quinone oxidoreductase, mitochondrial"/>
    <property type="match status" value="1"/>
</dbReference>
<name>A0A3M0J001_HIRRU</name>
<dbReference type="GO" id="GO:0070221">
    <property type="term" value="P:sulfide oxidation, using sulfide:quinone oxidoreductase"/>
    <property type="evidence" value="ECO:0007669"/>
    <property type="project" value="TreeGrafter"/>
</dbReference>
<reference evidence="17 18" key="1">
    <citation type="submission" date="2018-07" db="EMBL/GenBank/DDBJ databases">
        <title>A high quality draft genome assembly of the barn swallow (H. rustica rustica).</title>
        <authorList>
            <person name="Formenti G."/>
            <person name="Chiara M."/>
            <person name="Poveda L."/>
            <person name="Francoijs K.-J."/>
            <person name="Bonisoli-Alquati A."/>
            <person name="Canova L."/>
            <person name="Gianfranceschi L."/>
            <person name="Horner D.S."/>
            <person name="Saino N."/>
        </authorList>
    </citation>
    <scope>NUCLEOTIDE SEQUENCE [LARGE SCALE GENOMIC DNA]</scope>
    <source>
        <strain evidence="17">Chelidonia</strain>
        <tissue evidence="17">Blood</tissue>
    </source>
</reference>
<comment type="catalytic activity">
    <reaction evidence="10">
        <text>ubiquinone-10 + hydrogen sulfide + glutathione + H(+) = S-sulfanylglutathione + ubiquinol-10</text>
        <dbReference type="Rhea" id="RHEA:62608"/>
        <dbReference type="ChEBI" id="CHEBI:15378"/>
        <dbReference type="ChEBI" id="CHEBI:29919"/>
        <dbReference type="ChEBI" id="CHEBI:46245"/>
        <dbReference type="ChEBI" id="CHEBI:57925"/>
        <dbReference type="ChEBI" id="CHEBI:58905"/>
        <dbReference type="ChEBI" id="CHEBI:64183"/>
    </reaction>
    <physiologicalReaction direction="left-to-right" evidence="10">
        <dbReference type="Rhea" id="RHEA:62609"/>
    </physiologicalReaction>
</comment>
<comment type="function">
    <text evidence="12">Catalyzes the oxidation of hydrogen sulfide with the help of a quinone, such as ubiquinone-10, giving rise to thiosulfate and ultimately to sulfane (molecular sulfur) atoms. Requires an additional electron acceptor; can use sulfite, sulfide or cyanide (in vitro). It is believed the in vivo electron acceptor is glutathione.</text>
</comment>
<accession>A0A3M0J001</accession>
<evidence type="ECO:0000256" key="3">
    <source>
        <dbReference type="ARBA" id="ARBA00022630"/>
    </source>
</evidence>
<keyword evidence="5" id="KW-0274">FAD</keyword>
<dbReference type="EMBL" id="QRBI01000197">
    <property type="protein sequence ID" value="RMB94367.1"/>
    <property type="molecule type" value="Genomic_DNA"/>
</dbReference>
<evidence type="ECO:0000256" key="10">
    <source>
        <dbReference type="ARBA" id="ARBA00052810"/>
    </source>
</evidence>
<gene>
    <name evidence="17" type="ORF">DUI87_29177</name>
</gene>
<keyword evidence="3" id="KW-0285">Flavoprotein</keyword>
<keyword evidence="4" id="KW-0874">Quinone</keyword>
<evidence type="ECO:0000256" key="12">
    <source>
        <dbReference type="ARBA" id="ARBA00059167"/>
    </source>
</evidence>
<comment type="caution">
    <text evidence="17">The sequence shown here is derived from an EMBL/GenBank/DDBJ whole genome shotgun (WGS) entry which is preliminary data.</text>
</comment>
<evidence type="ECO:0000256" key="2">
    <source>
        <dbReference type="ARBA" id="ARBA00004173"/>
    </source>
</evidence>
<keyword evidence="6" id="KW-0809">Transit peptide</keyword>
<comment type="catalytic activity">
    <reaction evidence="9">
        <text>ubiquinone-10 + hydrogen sulfide + sulfite + 2 H(+) = ubiquinol-10 + thiosulfate</text>
        <dbReference type="Rhea" id="RHEA:38359"/>
        <dbReference type="ChEBI" id="CHEBI:15378"/>
        <dbReference type="ChEBI" id="CHEBI:17359"/>
        <dbReference type="ChEBI" id="CHEBI:29919"/>
        <dbReference type="ChEBI" id="CHEBI:33542"/>
        <dbReference type="ChEBI" id="CHEBI:46245"/>
        <dbReference type="ChEBI" id="CHEBI:64183"/>
    </reaction>
    <physiologicalReaction direction="left-to-right" evidence="9">
        <dbReference type="Rhea" id="RHEA:38360"/>
    </physiologicalReaction>
</comment>
<evidence type="ECO:0000256" key="14">
    <source>
        <dbReference type="ARBA" id="ARBA00066447"/>
    </source>
</evidence>
<evidence type="ECO:0000256" key="15">
    <source>
        <dbReference type="ARBA" id="ARBA00070160"/>
    </source>
</evidence>
<evidence type="ECO:0000256" key="13">
    <source>
        <dbReference type="ARBA" id="ARBA00060891"/>
    </source>
</evidence>
<dbReference type="AlphaFoldDB" id="A0A3M0J001"/>
<evidence type="ECO:0000256" key="7">
    <source>
        <dbReference type="ARBA" id="ARBA00023002"/>
    </source>
</evidence>
<comment type="subcellular location">
    <subcellularLocation>
        <location evidence="2">Mitochondrion</location>
    </subcellularLocation>
</comment>
<sequence length="375" mass="41702">MSARMKRKVGAGNVAVVEPSETHYYQPLWTLVGGGAKQLAASARPMGSVIPKGVEWIKSQVIALDPDKNCVWLENDIKIKGLPEGFNHPKIGSNYSAQTVEKTWRALHNFKEGNAIFTFPNTPVKCAGAPQKIMYLSDAYLRKTGKRSKANIMFNTSLGVIFGVKKYADALLEVIKDRDLAVNYKRNLIEVRADKQEAVFENLDKPGVTEVYQYEMLHVTPPMGPPAVLINSPVSDESGWVDVDKETLQHKKYPNVFGIGDCTNLPTSKTAAAVAAQSGVLDKTISRVMKNELPVKKYDGYTSCPLVTGYNKVILAEFDYDAQPLETFPIDQSKERSTMYHMKADMMPLLYWNALLKGYWGGPAPVRKIMHLGLK</sequence>